<dbReference type="RefSeq" id="WP_044218139.1">
    <property type="nucleotide sequence ID" value="NZ_JBKAGJ010000006.1"/>
</dbReference>
<comment type="caution">
    <text evidence="1">The sequence shown here is derived from an EMBL/GenBank/DDBJ whole genome shotgun (WGS) entry which is preliminary data.</text>
</comment>
<sequence>MVVISDTTTITNLIQINLLDILPKLYNEVIIPLAVHKELLRFEEQKTIINSSNWLKPLEVENNPYLGSLLESIDKGEAEAIALAIKLQPDFLIIDERAGRKIAKEYGIPIIGLLGILMLAKQQGLIENVKTPLDSLKDEVGFRVSKSLYEFVLSEVNER</sequence>
<protein>
    <recommendedName>
        <fullName evidence="3">DUF3368 domain-containing protein</fullName>
    </recommendedName>
</protein>
<keyword evidence="2" id="KW-1185">Reference proteome</keyword>
<dbReference type="Proteomes" id="UP000029736">
    <property type="component" value="Unassembled WGS sequence"/>
</dbReference>
<evidence type="ECO:0000313" key="2">
    <source>
        <dbReference type="Proteomes" id="UP000029736"/>
    </source>
</evidence>
<organism evidence="1 2">
    <name type="scientific">Phaeodactylibacter xiamenensis</name>
    <dbReference type="NCBI Taxonomy" id="1524460"/>
    <lineage>
        <taxon>Bacteria</taxon>
        <taxon>Pseudomonadati</taxon>
        <taxon>Bacteroidota</taxon>
        <taxon>Saprospiria</taxon>
        <taxon>Saprospirales</taxon>
        <taxon>Haliscomenobacteraceae</taxon>
        <taxon>Phaeodactylibacter</taxon>
    </lineage>
</organism>
<evidence type="ECO:0008006" key="3">
    <source>
        <dbReference type="Google" id="ProtNLM"/>
    </source>
</evidence>
<dbReference type="SUPFAM" id="SSF88723">
    <property type="entry name" value="PIN domain-like"/>
    <property type="match status" value="1"/>
</dbReference>
<dbReference type="Pfam" id="PF11848">
    <property type="entry name" value="DUF3368"/>
    <property type="match status" value="1"/>
</dbReference>
<dbReference type="InterPro" id="IPR021799">
    <property type="entry name" value="PIN-like_prokaryotic"/>
</dbReference>
<proteinExistence type="predicted"/>
<dbReference type="STRING" id="1524460.IX84_07590"/>
<dbReference type="PANTHER" id="PTHR39550:SF1">
    <property type="entry name" value="SLL0658 PROTEIN"/>
    <property type="match status" value="1"/>
</dbReference>
<dbReference type="AlphaFoldDB" id="A0A098S8V1"/>
<name>A0A098S8V1_9BACT</name>
<dbReference type="PANTHER" id="PTHR39550">
    <property type="entry name" value="SLL0658 PROTEIN"/>
    <property type="match status" value="1"/>
</dbReference>
<accession>A0A098S8V1</accession>
<dbReference type="OrthoDB" id="764457at2"/>
<evidence type="ECO:0000313" key="1">
    <source>
        <dbReference type="EMBL" id="KGE88536.1"/>
    </source>
</evidence>
<dbReference type="EMBL" id="JPOS01000018">
    <property type="protein sequence ID" value="KGE88536.1"/>
    <property type="molecule type" value="Genomic_DNA"/>
</dbReference>
<reference evidence="1 2" key="1">
    <citation type="journal article" date="2014" name="Int. J. Syst. Evol. Microbiol.">
        <title>Phaeodactylibacter xiamenensis gen. nov., sp. nov., a member of the family Saprospiraceae isolated from the marine alga Phaeodactylum tricornutum.</title>
        <authorList>
            <person name="Chen Z.Jr."/>
            <person name="Lei X."/>
            <person name="Lai Q."/>
            <person name="Li Y."/>
            <person name="Zhang B."/>
            <person name="Zhang J."/>
            <person name="Zhang H."/>
            <person name="Yang L."/>
            <person name="Zheng W."/>
            <person name="Tian Y."/>
            <person name="Yu Z."/>
            <person name="Xu H.Jr."/>
            <person name="Zheng T."/>
        </authorList>
    </citation>
    <scope>NUCLEOTIDE SEQUENCE [LARGE SCALE GENOMIC DNA]</scope>
    <source>
        <strain evidence="1 2">KD52</strain>
    </source>
</reference>
<gene>
    <name evidence="1" type="ORF">IX84_07590</name>
</gene>
<dbReference type="InterPro" id="IPR029060">
    <property type="entry name" value="PIN-like_dom_sf"/>
</dbReference>